<organism evidence="1 2">
    <name type="scientific">Pseudomonas phage KTN4</name>
    <dbReference type="NCBI Taxonomy" id="1862701"/>
    <lineage>
        <taxon>Viruses</taxon>
        <taxon>Duplodnaviria</taxon>
        <taxon>Heunggongvirae</taxon>
        <taxon>Uroviricota</taxon>
        <taxon>Caudoviricetes</taxon>
        <taxon>Chimalliviridae</taxon>
        <taxon>Phikzvirus</taxon>
        <taxon>Phikzvirus phiKZ</taxon>
    </lineage>
</organism>
<protein>
    <submittedName>
        <fullName evidence="1">Uncharacterized protein</fullName>
    </submittedName>
</protein>
<sequence length="76" mass="9139">MVNFDKRCLEIEPNQLGYVFTKIGWEICVTIGIRHICAKTYYTVYSLNDKCIYYIEHSAQFTKRIKPNYIQRFHVL</sequence>
<reference evidence="1 2" key="1">
    <citation type="journal article" date="2016" name="Sci. Rep.">
        <title>A proposed integrated approach for the preclinical evaluation of phage therapy in Pseudomonas infections.</title>
        <authorList>
            <person name="Danis-Wlodarczyk K."/>
            <person name="Vandenheuvel D."/>
            <person name="Jang H.B."/>
            <person name="Briers Y."/>
            <person name="Olszak T."/>
            <person name="Arabski M."/>
            <person name="Wasik S."/>
            <person name="Drabik M."/>
            <person name="Higgins G."/>
            <person name="Tyrrell J."/>
            <person name="Harvey B.J."/>
            <person name="Noben J.P."/>
            <person name="Lavigne R."/>
            <person name="Drulis-Kawa Z."/>
        </authorList>
    </citation>
    <scope>NUCLEOTIDE SEQUENCE [LARGE SCALE GENOMIC DNA]</scope>
</reference>
<dbReference type="Proteomes" id="UP000224336">
    <property type="component" value="Segment"/>
</dbReference>
<proteinExistence type="predicted"/>
<evidence type="ECO:0000313" key="1">
    <source>
        <dbReference type="EMBL" id="ANM45068.1"/>
    </source>
</evidence>
<gene>
    <name evidence="1" type="ORF">KTN4_310</name>
</gene>
<dbReference type="EMBL" id="KU521356">
    <property type="protein sequence ID" value="ANM45068.1"/>
    <property type="molecule type" value="Genomic_DNA"/>
</dbReference>
<accession>A0A192Y5S2</accession>
<name>A0A192Y5S2_9CAUD</name>
<evidence type="ECO:0000313" key="2">
    <source>
        <dbReference type="Proteomes" id="UP000224336"/>
    </source>
</evidence>